<dbReference type="Proteomes" id="UP000054843">
    <property type="component" value="Unassembled WGS sequence"/>
</dbReference>
<dbReference type="AlphaFoldDB" id="A0A0V1N2U3"/>
<reference evidence="2 3" key="1">
    <citation type="submission" date="2015-01" db="EMBL/GenBank/DDBJ databases">
        <title>Evolution of Trichinella species and genotypes.</title>
        <authorList>
            <person name="Korhonen P.K."/>
            <person name="Edoardo P."/>
            <person name="Giuseppe L.R."/>
            <person name="Gasser R.B."/>
        </authorList>
    </citation>
    <scope>NUCLEOTIDE SEQUENCE [LARGE SCALE GENOMIC DNA]</scope>
    <source>
        <strain evidence="2">ISS1980</strain>
    </source>
</reference>
<organism evidence="2 3">
    <name type="scientific">Trichinella papuae</name>
    <dbReference type="NCBI Taxonomy" id="268474"/>
    <lineage>
        <taxon>Eukaryota</taxon>
        <taxon>Metazoa</taxon>
        <taxon>Ecdysozoa</taxon>
        <taxon>Nematoda</taxon>
        <taxon>Enoplea</taxon>
        <taxon>Dorylaimia</taxon>
        <taxon>Trichinellida</taxon>
        <taxon>Trichinellidae</taxon>
        <taxon>Trichinella</taxon>
    </lineage>
</organism>
<protein>
    <submittedName>
        <fullName evidence="2">Uncharacterized protein</fullName>
    </submittedName>
</protein>
<feature type="region of interest" description="Disordered" evidence="1">
    <location>
        <begin position="1"/>
        <end position="22"/>
    </location>
</feature>
<evidence type="ECO:0000313" key="2">
    <source>
        <dbReference type="EMBL" id="KRZ78308.1"/>
    </source>
</evidence>
<comment type="caution">
    <text evidence="2">The sequence shown here is derived from an EMBL/GenBank/DDBJ whole genome shotgun (WGS) entry which is preliminary data.</text>
</comment>
<feature type="region of interest" description="Disordered" evidence="1">
    <location>
        <begin position="42"/>
        <end position="66"/>
    </location>
</feature>
<sequence>MAQEDAFIQAAGRQRKTRKDKSNKRCALLYSDVVVNKSCVPDSEYDERSGRTAERDRRTARERCHP</sequence>
<gene>
    <name evidence="2" type="ORF">T10_10189</name>
</gene>
<feature type="compositionally biased region" description="Basic residues" evidence="1">
    <location>
        <begin position="13"/>
        <end position="22"/>
    </location>
</feature>
<feature type="compositionally biased region" description="Basic and acidic residues" evidence="1">
    <location>
        <begin position="46"/>
        <end position="66"/>
    </location>
</feature>
<name>A0A0V1N2U3_9BILA</name>
<evidence type="ECO:0000313" key="3">
    <source>
        <dbReference type="Proteomes" id="UP000054843"/>
    </source>
</evidence>
<accession>A0A0V1N2U3</accession>
<proteinExistence type="predicted"/>
<keyword evidence="3" id="KW-1185">Reference proteome</keyword>
<evidence type="ECO:0000256" key="1">
    <source>
        <dbReference type="SAM" id="MobiDB-lite"/>
    </source>
</evidence>
<dbReference type="EMBL" id="JYDO01000013">
    <property type="protein sequence ID" value="KRZ78308.1"/>
    <property type="molecule type" value="Genomic_DNA"/>
</dbReference>